<sequence length="402" mass="45605">MPPHRTDQTSPPVDHTKFCHKFTPGYHLFLEHSQELSHFPGLSEEPTYCFELREEPTHCSKESTDHVQSPVLHEDPALSPDLCEVFAHSPVLYALPTFIPGLSPVSVLVPELSPVPTLIPVILPVHICCHLSPVICTGFYPYLQFLLSVPPACPRPVCHAIAARFMPFVQSFAYLVWELPDLRRRGLQYLEDWDSHSLLNQSDRYRLNPAHLNEQIRETGEKNGSKGMKETEKTAQQRKYTVYPEETICKQKPRVKVYRELCGRSHVTSQAITFQVQKETVTAPIQGSVFFSVDIQCIGIPTIRWMLRSPSRQQRIVAWTPGGSVNITDLYEKRVTVYPNGSLTISKIQLQDSGYYIITVTEPSGNSKDAGVLLIVTVEEPESRNSKLYIDTKLEMVIPKER</sequence>
<dbReference type="Proteomes" id="UP000324632">
    <property type="component" value="Chromosome 25"/>
</dbReference>
<dbReference type="InterPro" id="IPR013783">
    <property type="entry name" value="Ig-like_fold"/>
</dbReference>
<keyword evidence="3" id="KW-1185">Reference proteome</keyword>
<dbReference type="EMBL" id="SOYY01000025">
    <property type="protein sequence ID" value="KAA0702462.1"/>
    <property type="molecule type" value="Genomic_DNA"/>
</dbReference>
<comment type="caution">
    <text evidence="2">The sequence shown here is derived from an EMBL/GenBank/DDBJ whole genome shotgun (WGS) entry which is preliminary data.</text>
</comment>
<dbReference type="SMART" id="SM00409">
    <property type="entry name" value="IG"/>
    <property type="match status" value="1"/>
</dbReference>
<protein>
    <recommendedName>
        <fullName evidence="1">Immunoglobulin domain-containing protein</fullName>
    </recommendedName>
</protein>
<name>A0A5A9MXF4_9TELE</name>
<dbReference type="AlphaFoldDB" id="A0A5A9MXF4"/>
<dbReference type="Pfam" id="PF07686">
    <property type="entry name" value="V-set"/>
    <property type="match status" value="1"/>
</dbReference>
<dbReference type="InterPro" id="IPR036179">
    <property type="entry name" value="Ig-like_dom_sf"/>
</dbReference>
<evidence type="ECO:0000259" key="1">
    <source>
        <dbReference type="SMART" id="SM00409"/>
    </source>
</evidence>
<evidence type="ECO:0000313" key="3">
    <source>
        <dbReference type="Proteomes" id="UP000324632"/>
    </source>
</evidence>
<accession>A0A5A9MXF4</accession>
<evidence type="ECO:0000313" key="2">
    <source>
        <dbReference type="EMBL" id="KAA0702462.1"/>
    </source>
</evidence>
<gene>
    <name evidence="2" type="ORF">E1301_Tti019014</name>
</gene>
<organism evidence="2 3">
    <name type="scientific">Triplophysa tibetana</name>
    <dbReference type="NCBI Taxonomy" id="1572043"/>
    <lineage>
        <taxon>Eukaryota</taxon>
        <taxon>Metazoa</taxon>
        <taxon>Chordata</taxon>
        <taxon>Craniata</taxon>
        <taxon>Vertebrata</taxon>
        <taxon>Euteleostomi</taxon>
        <taxon>Actinopterygii</taxon>
        <taxon>Neopterygii</taxon>
        <taxon>Teleostei</taxon>
        <taxon>Ostariophysi</taxon>
        <taxon>Cypriniformes</taxon>
        <taxon>Nemacheilidae</taxon>
        <taxon>Triplophysa</taxon>
    </lineage>
</organism>
<dbReference type="InterPro" id="IPR003599">
    <property type="entry name" value="Ig_sub"/>
</dbReference>
<dbReference type="SUPFAM" id="SSF48726">
    <property type="entry name" value="Immunoglobulin"/>
    <property type="match status" value="1"/>
</dbReference>
<dbReference type="Gene3D" id="2.60.40.10">
    <property type="entry name" value="Immunoglobulins"/>
    <property type="match status" value="1"/>
</dbReference>
<feature type="domain" description="Immunoglobulin" evidence="1">
    <location>
        <begin position="278"/>
        <end position="377"/>
    </location>
</feature>
<reference evidence="2 3" key="1">
    <citation type="journal article" date="2019" name="Mol. Ecol. Resour.">
        <title>Chromosome-level genome assembly of Triplophysa tibetana, a fish adapted to the harsh high-altitude environment of the Tibetan Plateau.</title>
        <authorList>
            <person name="Yang X."/>
            <person name="Liu H."/>
            <person name="Ma Z."/>
            <person name="Zou Y."/>
            <person name="Zou M."/>
            <person name="Mao Y."/>
            <person name="Li X."/>
            <person name="Wang H."/>
            <person name="Chen T."/>
            <person name="Wang W."/>
            <person name="Yang R."/>
        </authorList>
    </citation>
    <scope>NUCLEOTIDE SEQUENCE [LARGE SCALE GENOMIC DNA]</scope>
    <source>
        <strain evidence="2">TTIB1903HZAU</strain>
        <tissue evidence="2">Muscle</tissue>
    </source>
</reference>
<proteinExistence type="predicted"/>
<dbReference type="InterPro" id="IPR013106">
    <property type="entry name" value="Ig_V-set"/>
</dbReference>